<protein>
    <submittedName>
        <fullName evidence="1">Uncharacterized protein</fullName>
    </submittedName>
</protein>
<evidence type="ECO:0000313" key="1">
    <source>
        <dbReference type="EMBL" id="VDS10715.1"/>
    </source>
</evidence>
<accession>A0A447ITD8</accession>
<sequence>MRMFLIAVLAVAVDGTAEAKSAACSLTVSKREVFKGACDYTADRDGSFQLVSPSGFFVYVNISAPGQADGYWNGWDKGNHAHTGLGILLREDIDRACWSNGYAQVCAR</sequence>
<proteinExistence type="predicted"/>
<gene>
    <name evidence="1" type="ORF">PARHAE_03933</name>
</gene>
<dbReference type="EMBL" id="UZWE01000075">
    <property type="protein sequence ID" value="VDS10715.1"/>
    <property type="molecule type" value="Genomic_DNA"/>
</dbReference>
<organism evidence="1 2">
    <name type="scientific">Paracoccus haematequi</name>
    <dbReference type="NCBI Taxonomy" id="2491866"/>
    <lineage>
        <taxon>Bacteria</taxon>
        <taxon>Pseudomonadati</taxon>
        <taxon>Pseudomonadota</taxon>
        <taxon>Alphaproteobacteria</taxon>
        <taxon>Rhodobacterales</taxon>
        <taxon>Paracoccaceae</taxon>
        <taxon>Paracoccus</taxon>
    </lineage>
</organism>
<dbReference type="AlphaFoldDB" id="A0A447ITD8"/>
<evidence type="ECO:0000313" key="2">
    <source>
        <dbReference type="Proteomes" id="UP000270743"/>
    </source>
</evidence>
<name>A0A447ITD8_9RHOB</name>
<reference evidence="1 2" key="1">
    <citation type="submission" date="2018-12" db="EMBL/GenBank/DDBJ databases">
        <authorList>
            <person name="Criscuolo A."/>
        </authorList>
    </citation>
    <scope>NUCLEOTIDE SEQUENCE [LARGE SCALE GENOMIC DNA]</scope>
    <source>
        <strain evidence="1">ACIP1116241</strain>
    </source>
</reference>
<dbReference type="Proteomes" id="UP000270743">
    <property type="component" value="Unassembled WGS sequence"/>
</dbReference>
<dbReference type="OrthoDB" id="7206787at2"/>
<dbReference type="RefSeq" id="WP_126156258.1">
    <property type="nucleotide sequence ID" value="NZ_UZWE01000075.1"/>
</dbReference>
<keyword evidence="2" id="KW-1185">Reference proteome</keyword>